<dbReference type="OMA" id="CEPENAL"/>
<dbReference type="Gramene" id="OB0056G10030.1">
    <property type="protein sequence ID" value="OB0056G10030.1"/>
    <property type="gene ID" value="OB0056G10030"/>
</dbReference>
<dbReference type="Proteomes" id="UP000006038">
    <property type="component" value="Unassembled WGS sequence"/>
</dbReference>
<reference evidence="2" key="1">
    <citation type="submission" date="2015-06" db="UniProtKB">
        <authorList>
            <consortium name="EnsemblPlants"/>
        </authorList>
    </citation>
    <scope>IDENTIFICATION</scope>
</reference>
<accession>J3KUJ4</accession>
<evidence type="ECO:0000313" key="3">
    <source>
        <dbReference type="Proteomes" id="UP000006038"/>
    </source>
</evidence>
<dbReference type="PANTHER" id="PTHR33026:SF7">
    <property type="entry name" value="OS03G0100275 PROTEIN"/>
    <property type="match status" value="1"/>
</dbReference>
<dbReference type="EnsemblPlants" id="OB0056G10030.1">
    <property type="protein sequence ID" value="OB0056G10030.1"/>
    <property type="gene ID" value="OB0056G10030"/>
</dbReference>
<dbReference type="AlphaFoldDB" id="J3KUJ4"/>
<feature type="region of interest" description="Disordered" evidence="1">
    <location>
        <begin position="226"/>
        <end position="279"/>
    </location>
</feature>
<name>J3KUJ4_ORYBR</name>
<sequence>MASFVDLGKALPLDAWQTSVIYDYNLLVLCGAGLIQSKQLVGYRNAQGWHAAWFHCSNLAKSLPPFFGHATVARGSWSSLSTVEEMLQLNSLLNLIENLKTTGLTGVWATRHFIWHRIQPLKNQVRLTFDYTRSEDPTWEMVEVLQAEAIRARVGRLFMLGTEILVDASGLQSSFHARNAAPVDQHQFLSYHPSQASPVLKRALEEFTDEPADKSVAFDPDAELAAVPEDVDAPSPTRSLSPPPLKLLRKPVFRKGPRKSSDVDPTAPAGSGDTQPPAPATAIVLAASGPTFTPATNPVLDPVAKVIGTAIVAEPSVNPSSVSVPSRVPGHDKRSGVVVVRPSLAMAIEGVNTEAPARPTVAATPVVARPEARGRRADKVKADVLDDTHDIAEIKGRIEQSVRLLKEHVKALESGLQGEIADLQVEDVSHRPRIKDQAAALDESKKVNVTLQADCVSLLAAQACTKAECSKLSASKAVLEAECERLKNAGAAQVVLGTAQGLSTGPNAVDDKDVNRRMWELLARHTEEMREAAKMAASQVLAILKSLYPRIDLVVLPDGFAADCEPENALRLMKEA</sequence>
<evidence type="ECO:0000256" key="1">
    <source>
        <dbReference type="SAM" id="MobiDB-lite"/>
    </source>
</evidence>
<organism evidence="2">
    <name type="scientific">Oryza brachyantha</name>
    <name type="common">malo sina</name>
    <dbReference type="NCBI Taxonomy" id="4533"/>
    <lineage>
        <taxon>Eukaryota</taxon>
        <taxon>Viridiplantae</taxon>
        <taxon>Streptophyta</taxon>
        <taxon>Embryophyta</taxon>
        <taxon>Tracheophyta</taxon>
        <taxon>Spermatophyta</taxon>
        <taxon>Magnoliopsida</taxon>
        <taxon>Liliopsida</taxon>
        <taxon>Poales</taxon>
        <taxon>Poaceae</taxon>
        <taxon>BOP clade</taxon>
        <taxon>Oryzoideae</taxon>
        <taxon>Oryzeae</taxon>
        <taxon>Oryzinae</taxon>
        <taxon>Oryza</taxon>
    </lineage>
</organism>
<dbReference type="HOGENOM" id="CLU_473605_0_0_1"/>
<proteinExistence type="predicted"/>
<feature type="compositionally biased region" description="Basic residues" evidence="1">
    <location>
        <begin position="247"/>
        <end position="258"/>
    </location>
</feature>
<dbReference type="PANTHER" id="PTHR33026">
    <property type="entry name" value="OS06G0360600 PROTEIN"/>
    <property type="match status" value="1"/>
</dbReference>
<keyword evidence="3" id="KW-1185">Reference proteome</keyword>
<protein>
    <submittedName>
        <fullName evidence="2">Uncharacterized protein</fullName>
    </submittedName>
</protein>
<evidence type="ECO:0000313" key="2">
    <source>
        <dbReference type="EnsemblPlants" id="OB0056G10030.1"/>
    </source>
</evidence>